<dbReference type="InterPro" id="IPR050232">
    <property type="entry name" value="FBL13/AtMIF1-like"/>
</dbReference>
<organism evidence="2 3">
    <name type="scientific">Oldenlandia corymbosa var. corymbosa</name>
    <dbReference type="NCBI Taxonomy" id="529605"/>
    <lineage>
        <taxon>Eukaryota</taxon>
        <taxon>Viridiplantae</taxon>
        <taxon>Streptophyta</taxon>
        <taxon>Embryophyta</taxon>
        <taxon>Tracheophyta</taxon>
        <taxon>Spermatophyta</taxon>
        <taxon>Magnoliopsida</taxon>
        <taxon>eudicotyledons</taxon>
        <taxon>Gunneridae</taxon>
        <taxon>Pentapetalae</taxon>
        <taxon>asterids</taxon>
        <taxon>lamiids</taxon>
        <taxon>Gentianales</taxon>
        <taxon>Rubiaceae</taxon>
        <taxon>Rubioideae</taxon>
        <taxon>Spermacoceae</taxon>
        <taxon>Hedyotis-Oldenlandia complex</taxon>
        <taxon>Oldenlandia</taxon>
    </lineage>
</organism>
<gene>
    <name evidence="2" type="ORF">OLC1_LOCUS18078</name>
</gene>
<protein>
    <submittedName>
        <fullName evidence="2">OLC1v1010424C1</fullName>
    </submittedName>
</protein>
<dbReference type="Proteomes" id="UP001161247">
    <property type="component" value="Chromosome 6"/>
</dbReference>
<dbReference type="EMBL" id="OX459123">
    <property type="protein sequence ID" value="CAI9110413.1"/>
    <property type="molecule type" value="Genomic_DNA"/>
</dbReference>
<reference evidence="2" key="1">
    <citation type="submission" date="2023-03" db="EMBL/GenBank/DDBJ databases">
        <authorList>
            <person name="Julca I."/>
        </authorList>
    </citation>
    <scope>NUCLEOTIDE SEQUENCE</scope>
</reference>
<feature type="domain" description="FBD" evidence="1">
    <location>
        <begin position="126"/>
        <end position="199"/>
    </location>
</feature>
<dbReference type="PANTHER" id="PTHR31900:SF30">
    <property type="entry name" value="SUPERFAMILY PROTEIN, PUTATIVE-RELATED"/>
    <property type="match status" value="1"/>
</dbReference>
<keyword evidence="3" id="KW-1185">Reference proteome</keyword>
<name>A0AAV1DUP4_OLDCO</name>
<dbReference type="AlphaFoldDB" id="A0AAV1DUP4"/>
<dbReference type="InterPro" id="IPR006566">
    <property type="entry name" value="FBD"/>
</dbReference>
<dbReference type="Pfam" id="PF08387">
    <property type="entry name" value="FBD"/>
    <property type="match status" value="1"/>
</dbReference>
<dbReference type="PANTHER" id="PTHR31900">
    <property type="entry name" value="F-BOX/RNI SUPERFAMILY PROTEIN-RELATED"/>
    <property type="match status" value="1"/>
</dbReference>
<evidence type="ECO:0000313" key="3">
    <source>
        <dbReference type="Proteomes" id="UP001161247"/>
    </source>
</evidence>
<evidence type="ECO:0000313" key="2">
    <source>
        <dbReference type="EMBL" id="CAI9110413.1"/>
    </source>
</evidence>
<proteinExistence type="predicted"/>
<sequence>MEGIFCGGPNFFGEGSETISGFDAGGLSTGRCDSIVKVIRALENVRFLRLDGISMQALYGGTSPLFVKFSKLTKLDIECHCCQWRSLPVMLGCSAVLEVLKIRKVKCVSDGSIQCDCWDEPKEVPECLSNSLATMSFTGFEGIDSEMKMVKYISKHGAVMRTIELESAPDRVASNTKFQTLWRISMFPRFSPTCKIQFDGVDVSKAL</sequence>
<dbReference type="SMART" id="SM00579">
    <property type="entry name" value="FBD"/>
    <property type="match status" value="1"/>
</dbReference>
<evidence type="ECO:0000259" key="1">
    <source>
        <dbReference type="SMART" id="SM00579"/>
    </source>
</evidence>
<accession>A0AAV1DUP4</accession>